<feature type="domain" description="Thioredoxin" evidence="12">
    <location>
        <begin position="40"/>
        <end position="193"/>
    </location>
</feature>
<dbReference type="PANTHER" id="PTHR42801">
    <property type="entry name" value="THIOREDOXIN-DEPENDENT PEROXIDE REDUCTASE"/>
    <property type="match status" value="1"/>
</dbReference>
<evidence type="ECO:0000313" key="13">
    <source>
        <dbReference type="EMBL" id="NDY90021.1"/>
    </source>
</evidence>
<comment type="similarity">
    <text evidence="9">Belongs to the peroxiredoxin family. BCP/PrxQ subfamily.</text>
</comment>
<dbReference type="Proteomes" id="UP000484255">
    <property type="component" value="Unassembled WGS sequence"/>
</dbReference>
<dbReference type="RefSeq" id="WP_163455885.1">
    <property type="nucleotide sequence ID" value="NZ_JAAGOH010000002.1"/>
</dbReference>
<dbReference type="SUPFAM" id="SSF52833">
    <property type="entry name" value="Thioredoxin-like"/>
    <property type="match status" value="1"/>
</dbReference>
<evidence type="ECO:0000256" key="6">
    <source>
        <dbReference type="ARBA" id="ARBA00023157"/>
    </source>
</evidence>
<dbReference type="GO" id="GO:0008379">
    <property type="term" value="F:thioredoxin peroxidase activity"/>
    <property type="evidence" value="ECO:0007669"/>
    <property type="project" value="TreeGrafter"/>
</dbReference>
<keyword evidence="5" id="KW-0560">Oxidoreductase</keyword>
<evidence type="ECO:0000256" key="1">
    <source>
        <dbReference type="ARBA" id="ARBA00003330"/>
    </source>
</evidence>
<dbReference type="GO" id="GO:0005737">
    <property type="term" value="C:cytoplasm"/>
    <property type="evidence" value="ECO:0007669"/>
    <property type="project" value="TreeGrafter"/>
</dbReference>
<dbReference type="EMBL" id="JAAGOH010000002">
    <property type="protein sequence ID" value="NDY90021.1"/>
    <property type="molecule type" value="Genomic_DNA"/>
</dbReference>
<dbReference type="InterPro" id="IPR013766">
    <property type="entry name" value="Thioredoxin_domain"/>
</dbReference>
<keyword evidence="3" id="KW-0575">Peroxidase</keyword>
<evidence type="ECO:0000256" key="5">
    <source>
        <dbReference type="ARBA" id="ARBA00023002"/>
    </source>
</evidence>
<comment type="function">
    <text evidence="1">Thiol-specific peroxidase that catalyzes the reduction of hydrogen peroxide and organic hydroperoxides to water and alcohols, respectively. Plays a role in cell protection against oxidative stress by detoxifying peroxides and as sensor of hydrogen peroxide-mediated signaling events.</text>
</comment>
<dbReference type="Gene3D" id="3.40.30.10">
    <property type="entry name" value="Glutaredoxin"/>
    <property type="match status" value="1"/>
</dbReference>
<protein>
    <recommendedName>
        <fullName evidence="2">thioredoxin-dependent peroxiredoxin</fullName>
        <ecNumber evidence="2">1.11.1.24</ecNumber>
    </recommendedName>
    <alternativeName>
        <fullName evidence="8">Thioredoxin peroxidase</fullName>
    </alternativeName>
    <alternativeName>
        <fullName evidence="10">Thioredoxin-dependent peroxiredoxin Bcp</fullName>
    </alternativeName>
</protein>
<dbReference type="GO" id="GO:0045454">
    <property type="term" value="P:cell redox homeostasis"/>
    <property type="evidence" value="ECO:0007669"/>
    <property type="project" value="TreeGrafter"/>
</dbReference>
<reference evidence="13 14" key="1">
    <citation type="submission" date="2020-02" db="EMBL/GenBank/DDBJ databases">
        <title>Ideonella bacterium strain TBM-1.</title>
        <authorList>
            <person name="Chen W.-M."/>
        </authorList>
    </citation>
    <scope>NUCLEOTIDE SEQUENCE [LARGE SCALE GENOMIC DNA]</scope>
    <source>
        <strain evidence="13 14">TBM-1</strain>
    </source>
</reference>
<keyword evidence="7" id="KW-0676">Redox-active center</keyword>
<keyword evidence="4" id="KW-0049">Antioxidant</keyword>
<dbReference type="InterPro" id="IPR000866">
    <property type="entry name" value="AhpC/TSA"/>
</dbReference>
<evidence type="ECO:0000256" key="10">
    <source>
        <dbReference type="ARBA" id="ARBA00042639"/>
    </source>
</evidence>
<evidence type="ECO:0000256" key="9">
    <source>
        <dbReference type="ARBA" id="ARBA00038489"/>
    </source>
</evidence>
<accession>A0A7C9TGU2</accession>
<dbReference type="PROSITE" id="PS51352">
    <property type="entry name" value="THIOREDOXIN_2"/>
    <property type="match status" value="1"/>
</dbReference>
<dbReference type="GO" id="GO:0034599">
    <property type="term" value="P:cellular response to oxidative stress"/>
    <property type="evidence" value="ECO:0007669"/>
    <property type="project" value="TreeGrafter"/>
</dbReference>
<dbReference type="InterPro" id="IPR036249">
    <property type="entry name" value="Thioredoxin-like_sf"/>
</dbReference>
<organism evidence="13 14">
    <name type="scientific">Ideonella livida</name>
    <dbReference type="NCBI Taxonomy" id="2707176"/>
    <lineage>
        <taxon>Bacteria</taxon>
        <taxon>Pseudomonadati</taxon>
        <taxon>Pseudomonadota</taxon>
        <taxon>Betaproteobacteria</taxon>
        <taxon>Burkholderiales</taxon>
        <taxon>Sphaerotilaceae</taxon>
        <taxon>Ideonella</taxon>
    </lineage>
</organism>
<keyword evidence="14" id="KW-1185">Reference proteome</keyword>
<evidence type="ECO:0000256" key="3">
    <source>
        <dbReference type="ARBA" id="ARBA00022559"/>
    </source>
</evidence>
<dbReference type="CDD" id="cd03017">
    <property type="entry name" value="PRX_BCP"/>
    <property type="match status" value="1"/>
</dbReference>
<evidence type="ECO:0000256" key="4">
    <source>
        <dbReference type="ARBA" id="ARBA00022862"/>
    </source>
</evidence>
<sequence length="197" mass="20509">MRPAAALPCPSPARRRALAGLGAGLVATCGLWSPGARAALAPGAKAPDFTLEAALGGQPFRFSLAEALKGGPVVVYFYPKAFTSGCTVEAHLFAEATPQFKALGATVIGVSNDDIATLKRFSTEACRNQFAVAADAGGKVIRQYDAGFTLAPGMADRISYVVSPQGQVLLAYSSLDPDGHVKATMEAVKAWRARNPR</sequence>
<comment type="caution">
    <text evidence="13">The sequence shown here is derived from an EMBL/GenBank/DDBJ whole genome shotgun (WGS) entry which is preliminary data.</text>
</comment>
<dbReference type="EC" id="1.11.1.24" evidence="2"/>
<comment type="catalytic activity">
    <reaction evidence="11">
        <text>a hydroperoxide + [thioredoxin]-dithiol = an alcohol + [thioredoxin]-disulfide + H2O</text>
        <dbReference type="Rhea" id="RHEA:62620"/>
        <dbReference type="Rhea" id="RHEA-COMP:10698"/>
        <dbReference type="Rhea" id="RHEA-COMP:10700"/>
        <dbReference type="ChEBI" id="CHEBI:15377"/>
        <dbReference type="ChEBI" id="CHEBI:29950"/>
        <dbReference type="ChEBI" id="CHEBI:30879"/>
        <dbReference type="ChEBI" id="CHEBI:35924"/>
        <dbReference type="ChEBI" id="CHEBI:50058"/>
        <dbReference type="EC" id="1.11.1.24"/>
    </reaction>
</comment>
<dbReference type="AlphaFoldDB" id="A0A7C9TGU2"/>
<keyword evidence="6" id="KW-1015">Disulfide bond</keyword>
<evidence type="ECO:0000313" key="14">
    <source>
        <dbReference type="Proteomes" id="UP000484255"/>
    </source>
</evidence>
<evidence type="ECO:0000256" key="7">
    <source>
        <dbReference type="ARBA" id="ARBA00023284"/>
    </source>
</evidence>
<evidence type="ECO:0000256" key="8">
    <source>
        <dbReference type="ARBA" id="ARBA00032824"/>
    </source>
</evidence>
<evidence type="ECO:0000256" key="2">
    <source>
        <dbReference type="ARBA" id="ARBA00013017"/>
    </source>
</evidence>
<dbReference type="Pfam" id="PF00578">
    <property type="entry name" value="AhpC-TSA"/>
    <property type="match status" value="1"/>
</dbReference>
<evidence type="ECO:0000256" key="11">
    <source>
        <dbReference type="ARBA" id="ARBA00049091"/>
    </source>
</evidence>
<dbReference type="InterPro" id="IPR050924">
    <property type="entry name" value="Peroxiredoxin_BCP/PrxQ"/>
</dbReference>
<name>A0A7C9TGU2_9BURK</name>
<proteinExistence type="inferred from homology"/>
<gene>
    <name evidence="13" type="ORF">G3A44_02300</name>
</gene>
<evidence type="ECO:0000259" key="12">
    <source>
        <dbReference type="PROSITE" id="PS51352"/>
    </source>
</evidence>
<dbReference type="PANTHER" id="PTHR42801:SF4">
    <property type="entry name" value="AHPC_TSA FAMILY PROTEIN"/>
    <property type="match status" value="1"/>
</dbReference>